<sequence>MNKFLTKLCTVWMMTVFLAVCQAQEKNVVFNDNEYRGIVDFGDPNAIELKRRFLALENKSPHNNTLNIITFGDSHSAADFFTGKLRELLQNRFGDAGIGWISPMFVSGQNHTAVSWKTRNWRLFNSRFVTDKDFVMGGYIAMPIDNGSYLQVIPKNIERFQPWRVKMMIKPLKYNTIQAFDANNTPLDLKLKSNLYQWQSVNIITTMPLRIEAQPESVEIGSFWLQKMNRSGVILSSIAGNGAKLSIWQRWSPQWLSELSATQSDLVILEYGTNESFDSPKSIDSFERTLLLNIRHIRERLPKAAILLMSAPDTMLSKSTSENCQDRLPQNYQMIRKIQQSVAKKEKLLYWDWQTAMGGNCIIEKWYMLGLARSDYVHLTKDGYYASANILYRDLMQFVQ</sequence>
<feature type="chain" id="PRO_5044498423" description="SGNH hydrolase-type esterase domain-containing protein" evidence="1">
    <location>
        <begin position="24"/>
        <end position="400"/>
    </location>
</feature>
<name>A0AB94IDK1_9GAMM</name>
<evidence type="ECO:0000259" key="2">
    <source>
        <dbReference type="Pfam" id="PF13472"/>
    </source>
</evidence>
<gene>
    <name evidence="4" type="ORF">O970_03245</name>
</gene>
<dbReference type="InterPro" id="IPR055041">
    <property type="entry name" value="Ape1_N"/>
</dbReference>
<dbReference type="AlphaFoldDB" id="A0AB94IDK1"/>
<dbReference type="Gene3D" id="3.40.50.1110">
    <property type="entry name" value="SGNH hydrolase"/>
    <property type="match status" value="1"/>
</dbReference>
<proteinExistence type="predicted"/>
<dbReference type="EMBL" id="AWGA01000033">
    <property type="protein sequence ID" value="TEA27543.1"/>
    <property type="molecule type" value="Genomic_DNA"/>
</dbReference>
<evidence type="ECO:0008006" key="6">
    <source>
        <dbReference type="Google" id="ProtNLM"/>
    </source>
</evidence>
<dbReference type="Gene3D" id="2.60.120.1360">
    <property type="match status" value="1"/>
</dbReference>
<dbReference type="InterPro" id="IPR036514">
    <property type="entry name" value="SGNH_hydro_sf"/>
</dbReference>
<evidence type="ECO:0000313" key="5">
    <source>
        <dbReference type="Proteomes" id="UP000506160"/>
    </source>
</evidence>
<dbReference type="Proteomes" id="UP000506160">
    <property type="component" value="Unassembled WGS sequence"/>
</dbReference>
<dbReference type="Pfam" id="PF22753">
    <property type="entry name" value="Ape1_N"/>
    <property type="match status" value="1"/>
</dbReference>
<keyword evidence="5" id="KW-1185">Reference proteome</keyword>
<feature type="signal peptide" evidence="1">
    <location>
        <begin position="1"/>
        <end position="23"/>
    </location>
</feature>
<feature type="domain" description="SGNH hydrolase-type esterase" evidence="2">
    <location>
        <begin position="229"/>
        <end position="384"/>
    </location>
</feature>
<protein>
    <recommendedName>
        <fullName evidence="6">SGNH hydrolase-type esterase domain-containing protein</fullName>
    </recommendedName>
</protein>
<organism evidence="4 5">
    <name type="scientific">Candidatus Schmidhempelia bombi str. Bimp</name>
    <dbReference type="NCBI Taxonomy" id="1387197"/>
    <lineage>
        <taxon>Bacteria</taxon>
        <taxon>Pseudomonadati</taxon>
        <taxon>Pseudomonadota</taxon>
        <taxon>Gammaproteobacteria</taxon>
        <taxon>Orbales</taxon>
        <taxon>Orbaceae</taxon>
        <taxon>Candidatus Schmidhempelia</taxon>
    </lineage>
</organism>
<keyword evidence="1" id="KW-0732">Signal</keyword>
<evidence type="ECO:0000313" key="4">
    <source>
        <dbReference type="EMBL" id="TEA27543.1"/>
    </source>
</evidence>
<evidence type="ECO:0000256" key="1">
    <source>
        <dbReference type="SAM" id="SignalP"/>
    </source>
</evidence>
<feature type="domain" description="Peptidoglycan O-acetylesterase N-terminal" evidence="3">
    <location>
        <begin position="97"/>
        <end position="209"/>
    </location>
</feature>
<accession>A0AB94IDK1</accession>
<reference evidence="4 5" key="1">
    <citation type="journal article" date="2014" name="Appl. Environ. Microbiol.">
        <title>Genomic features of a bumble bee symbiont reflect its host environment.</title>
        <authorList>
            <person name="Martinson V.G."/>
            <person name="Magoc T."/>
            <person name="Koch H."/>
            <person name="Salzberg S.L."/>
            <person name="Moran N.A."/>
        </authorList>
    </citation>
    <scope>NUCLEOTIDE SEQUENCE [LARGE SCALE GENOMIC DNA]</scope>
    <source>
        <strain evidence="4 5">Bimp</strain>
    </source>
</reference>
<dbReference type="GO" id="GO:0016788">
    <property type="term" value="F:hydrolase activity, acting on ester bonds"/>
    <property type="evidence" value="ECO:0007669"/>
    <property type="project" value="UniProtKB-ARBA"/>
</dbReference>
<dbReference type="RefSeq" id="WP_024495742.1">
    <property type="nucleotide sequence ID" value="NZ_AWGA01000033.1"/>
</dbReference>
<dbReference type="InterPro" id="IPR013830">
    <property type="entry name" value="SGNH_hydro"/>
</dbReference>
<evidence type="ECO:0000259" key="3">
    <source>
        <dbReference type="Pfam" id="PF22753"/>
    </source>
</evidence>
<dbReference type="Pfam" id="PF13472">
    <property type="entry name" value="Lipase_GDSL_2"/>
    <property type="match status" value="1"/>
</dbReference>
<comment type="caution">
    <text evidence="4">The sequence shown here is derived from an EMBL/GenBank/DDBJ whole genome shotgun (WGS) entry which is preliminary data.</text>
</comment>
<dbReference type="SUPFAM" id="SSF52266">
    <property type="entry name" value="SGNH hydrolase"/>
    <property type="match status" value="1"/>
</dbReference>